<comment type="caution">
    <text evidence="13">The sequence shown here is derived from an EMBL/GenBank/DDBJ whole genome shotgun (WGS) entry which is preliminary data.</text>
</comment>
<feature type="chain" id="PRO_5024467505" description="ABC transporter domain-containing protein" evidence="11">
    <location>
        <begin position="17"/>
        <end position="1060"/>
    </location>
</feature>
<organism evidence="13 14">
    <name type="scientific">Mikania micrantha</name>
    <name type="common">bitter vine</name>
    <dbReference type="NCBI Taxonomy" id="192012"/>
    <lineage>
        <taxon>Eukaryota</taxon>
        <taxon>Viridiplantae</taxon>
        <taxon>Streptophyta</taxon>
        <taxon>Embryophyta</taxon>
        <taxon>Tracheophyta</taxon>
        <taxon>Spermatophyta</taxon>
        <taxon>Magnoliopsida</taxon>
        <taxon>eudicotyledons</taxon>
        <taxon>Gunneridae</taxon>
        <taxon>Pentapetalae</taxon>
        <taxon>asterids</taxon>
        <taxon>campanulids</taxon>
        <taxon>Asterales</taxon>
        <taxon>Asteraceae</taxon>
        <taxon>Asteroideae</taxon>
        <taxon>Heliantheae alliance</taxon>
        <taxon>Eupatorieae</taxon>
        <taxon>Mikania</taxon>
    </lineage>
</organism>
<dbReference type="InterPro" id="IPR003439">
    <property type="entry name" value="ABC_transporter-like_ATP-bd"/>
</dbReference>
<evidence type="ECO:0000256" key="9">
    <source>
        <dbReference type="SAM" id="MobiDB-lite"/>
    </source>
</evidence>
<dbReference type="AlphaFoldDB" id="A0A5N6P0X4"/>
<dbReference type="CDD" id="cd03213">
    <property type="entry name" value="ABCG_EPDR"/>
    <property type="match status" value="1"/>
</dbReference>
<dbReference type="InterPro" id="IPR043926">
    <property type="entry name" value="ABCG_dom"/>
</dbReference>
<feature type="transmembrane region" description="Helical" evidence="10">
    <location>
        <begin position="935"/>
        <end position="956"/>
    </location>
</feature>
<dbReference type="InterPro" id="IPR003593">
    <property type="entry name" value="AAA+_ATPase"/>
</dbReference>
<evidence type="ECO:0000256" key="3">
    <source>
        <dbReference type="ARBA" id="ARBA00022448"/>
    </source>
</evidence>
<protein>
    <recommendedName>
        <fullName evidence="12">ABC transporter domain-containing protein</fullName>
    </recommendedName>
</protein>
<evidence type="ECO:0000256" key="7">
    <source>
        <dbReference type="ARBA" id="ARBA00022989"/>
    </source>
</evidence>
<evidence type="ECO:0000256" key="6">
    <source>
        <dbReference type="ARBA" id="ARBA00022840"/>
    </source>
</evidence>
<dbReference type="GO" id="GO:0005524">
    <property type="term" value="F:ATP binding"/>
    <property type="evidence" value="ECO:0007669"/>
    <property type="project" value="UniProtKB-KW"/>
</dbReference>
<sequence length="1060" mass="118136">MIKTLIFIVFTIIIAGIPSSERMNHFANAQQNNPVNSDPLSTSIFSQFNAISLLFQDDVMNDLGFCIRNITAEWNEAFDFSHDTRFLTNCVAKNNGNLSPRLCTAADIKFYFTVISEAEKQGFQTSTYVKGNKNCNLTSWVPGCEPGWACATAEDVRVDLTNKDDMPFRTSNCEPCCEGFFCPTGLTCMIPCPSGSYCPLARLNRDTNICDPYRYQPPPGATNHTCGGADVWSAVTSSREVFCPAGFFCPSSVEKYSCEPGHYCRLGSTYETECFEFATCDKEAVNQNITAYGIMTCIGLTLLLIIFYNCTDQVITTREKRKAKSREAAARSAKELAQERWRSAKETAKKKAVGVQSSLSRTFSRKKSSMMPEQSTVGPSRDVMHDIEEDPEGQDTFDVDASKQESKAKKLQTRSEIFKYAYGQIEKEKALEQQNANLAFSGVVSMATDPNFRSRPRIEVSFEDLTLTLKGKNKHLLRCVSGKISPGRVSAVMGPSGAGKTTLLSALTGKARGCTVNGSILINGQRESMNSYKKIIGFVPQDDIVHGDLTVEENLWFSARCRLAANLPRAEKVLVVERTIESLGLQHIRDSLVGTVEKRGISGGQRKRVNVGLEMVMEPSLLILDEPTSGLDSSSSQLLLKALRREAHEGVNVCMVVHQPSYSLFRMFDDLILLAKGGLVAYLGPVTQVEEYFSSIGIHVPERVNPPDHYIDILEGIIKPDTTSDVNYTELPIKWMIHNGYPIPPDMRDSDVTSGEGSTSTARGHNDQSFAAELWQEFKHIVQLKNDNISSVFSRRKDLSNRITPGVCQQYRFFLGRVAKQRIREARLQAVDLLLLLIAGIALGTLAKVSDENFGAVGYTYTIIAYSLLGKIAAMRSFTSDKLQFWRERGSGMSCLAYFFSKDTIDQFNTIIKPAVYLCTFYYFNPPRSSLLDNYVILLCLLYCVSGFAYALAIYLDAGAAQLWSVLLPVVLTLISTQNDDKGTIIPFLKKLSYPSWALEAFVLANAERYRAVWLLTRCAAIAKRGYDLRDWTFCLMRLLFAGVFFRAFALFLLVAFQKK</sequence>
<comment type="subcellular location">
    <subcellularLocation>
        <location evidence="1">Membrane</location>
        <topology evidence="1">Multi-pass membrane protein</topology>
    </subcellularLocation>
</comment>
<keyword evidence="4 10" id="KW-0812">Transmembrane</keyword>
<dbReference type="GO" id="GO:0140359">
    <property type="term" value="F:ABC-type transporter activity"/>
    <property type="evidence" value="ECO:0007669"/>
    <property type="project" value="InterPro"/>
</dbReference>
<dbReference type="EMBL" id="SZYD01000008">
    <property type="protein sequence ID" value="KAD5508693.1"/>
    <property type="molecule type" value="Genomic_DNA"/>
</dbReference>
<dbReference type="PROSITE" id="PS00211">
    <property type="entry name" value="ABC_TRANSPORTER_1"/>
    <property type="match status" value="1"/>
</dbReference>
<keyword evidence="7 10" id="KW-1133">Transmembrane helix</keyword>
<feature type="transmembrane region" description="Helical" evidence="10">
    <location>
        <begin position="289"/>
        <end position="311"/>
    </location>
</feature>
<evidence type="ECO:0000256" key="2">
    <source>
        <dbReference type="ARBA" id="ARBA00005814"/>
    </source>
</evidence>
<dbReference type="SMART" id="SM00382">
    <property type="entry name" value="AAA"/>
    <property type="match status" value="1"/>
</dbReference>
<evidence type="ECO:0000313" key="13">
    <source>
        <dbReference type="EMBL" id="KAD5508693.1"/>
    </source>
</evidence>
<feature type="transmembrane region" description="Helical" evidence="10">
    <location>
        <begin position="830"/>
        <end position="850"/>
    </location>
</feature>
<evidence type="ECO:0000256" key="5">
    <source>
        <dbReference type="ARBA" id="ARBA00022741"/>
    </source>
</evidence>
<dbReference type="OrthoDB" id="66620at2759"/>
<accession>A0A5N6P0X4</accession>
<keyword evidence="14" id="KW-1185">Reference proteome</keyword>
<gene>
    <name evidence="13" type="ORF">E3N88_16396</name>
</gene>
<keyword evidence="5" id="KW-0547">Nucleotide-binding</keyword>
<feature type="domain" description="ABC transporter" evidence="12">
    <location>
        <begin position="460"/>
        <end position="702"/>
    </location>
</feature>
<name>A0A5N6P0X4_9ASTR</name>
<evidence type="ECO:0000256" key="10">
    <source>
        <dbReference type="SAM" id="Phobius"/>
    </source>
</evidence>
<proteinExistence type="inferred from homology"/>
<evidence type="ECO:0000256" key="11">
    <source>
        <dbReference type="SAM" id="SignalP"/>
    </source>
</evidence>
<dbReference type="FunFam" id="3.40.50.300:FF:000367">
    <property type="entry name" value="ABC transporter G family member 24"/>
    <property type="match status" value="1"/>
</dbReference>
<evidence type="ECO:0000256" key="1">
    <source>
        <dbReference type="ARBA" id="ARBA00004141"/>
    </source>
</evidence>
<dbReference type="PANTHER" id="PTHR48041">
    <property type="entry name" value="ABC TRANSPORTER G FAMILY MEMBER 28"/>
    <property type="match status" value="1"/>
</dbReference>
<dbReference type="PANTHER" id="PTHR48041:SF124">
    <property type="entry name" value="ABC TRANSPORTER G FAMILY MEMBER 28-LIKE"/>
    <property type="match status" value="1"/>
</dbReference>
<dbReference type="InterPro" id="IPR027417">
    <property type="entry name" value="P-loop_NTPase"/>
</dbReference>
<keyword evidence="8 10" id="KW-0472">Membrane</keyword>
<dbReference type="GO" id="GO:0016020">
    <property type="term" value="C:membrane"/>
    <property type="evidence" value="ECO:0007669"/>
    <property type="project" value="UniProtKB-SubCell"/>
</dbReference>
<evidence type="ECO:0000313" key="14">
    <source>
        <dbReference type="Proteomes" id="UP000326396"/>
    </source>
</evidence>
<keyword evidence="6" id="KW-0067">ATP-binding</keyword>
<feature type="signal peptide" evidence="11">
    <location>
        <begin position="1"/>
        <end position="16"/>
    </location>
</feature>
<dbReference type="PROSITE" id="PS50893">
    <property type="entry name" value="ABC_TRANSPORTER_2"/>
    <property type="match status" value="1"/>
</dbReference>
<keyword evidence="11" id="KW-0732">Signal</keyword>
<dbReference type="InterPro" id="IPR050352">
    <property type="entry name" value="ABCG_transporters"/>
</dbReference>
<feature type="transmembrane region" description="Helical" evidence="10">
    <location>
        <begin position="856"/>
        <end position="874"/>
    </location>
</feature>
<keyword evidence="3" id="KW-0813">Transport</keyword>
<dbReference type="Proteomes" id="UP000326396">
    <property type="component" value="Linkage Group LG16"/>
</dbReference>
<evidence type="ECO:0000259" key="12">
    <source>
        <dbReference type="PROSITE" id="PS50893"/>
    </source>
</evidence>
<feature type="region of interest" description="Disordered" evidence="9">
    <location>
        <begin position="361"/>
        <end position="383"/>
    </location>
</feature>
<dbReference type="Gene3D" id="3.40.50.300">
    <property type="entry name" value="P-loop containing nucleotide triphosphate hydrolases"/>
    <property type="match status" value="1"/>
</dbReference>
<dbReference type="InterPro" id="IPR017871">
    <property type="entry name" value="ABC_transporter-like_CS"/>
</dbReference>
<dbReference type="GO" id="GO:0016887">
    <property type="term" value="F:ATP hydrolysis activity"/>
    <property type="evidence" value="ECO:0007669"/>
    <property type="project" value="InterPro"/>
</dbReference>
<evidence type="ECO:0000256" key="4">
    <source>
        <dbReference type="ARBA" id="ARBA00022692"/>
    </source>
</evidence>
<dbReference type="SUPFAM" id="SSF52540">
    <property type="entry name" value="P-loop containing nucleoside triphosphate hydrolases"/>
    <property type="match status" value="1"/>
</dbReference>
<dbReference type="Pfam" id="PF19055">
    <property type="entry name" value="ABC2_membrane_7"/>
    <property type="match status" value="1"/>
</dbReference>
<comment type="similarity">
    <text evidence="2">Belongs to the ABC transporter superfamily. ABCG family. Eye pigment precursor importer (TC 3.A.1.204) subfamily.</text>
</comment>
<reference evidence="13 14" key="1">
    <citation type="submission" date="2019-05" db="EMBL/GenBank/DDBJ databases">
        <title>Mikania micrantha, genome provides insights into the molecular mechanism of rapid growth.</title>
        <authorList>
            <person name="Liu B."/>
        </authorList>
    </citation>
    <scope>NUCLEOTIDE SEQUENCE [LARGE SCALE GENOMIC DNA]</scope>
    <source>
        <strain evidence="13">NLD-2019</strain>
        <tissue evidence="13">Leaf</tissue>
    </source>
</reference>
<dbReference type="Pfam" id="PF00005">
    <property type="entry name" value="ABC_tran"/>
    <property type="match status" value="1"/>
</dbReference>
<feature type="transmembrane region" description="Helical" evidence="10">
    <location>
        <begin position="1036"/>
        <end position="1057"/>
    </location>
</feature>
<evidence type="ECO:0000256" key="8">
    <source>
        <dbReference type="ARBA" id="ARBA00023136"/>
    </source>
</evidence>